<feature type="region of interest" description="Disordered" evidence="1">
    <location>
        <begin position="26"/>
        <end position="45"/>
    </location>
</feature>
<dbReference type="InterPro" id="IPR012338">
    <property type="entry name" value="Beta-lactam/transpept-like"/>
</dbReference>
<dbReference type="InterPro" id="IPR001466">
    <property type="entry name" value="Beta-lactam-related"/>
</dbReference>
<organism evidence="3">
    <name type="scientific">metagenome</name>
    <dbReference type="NCBI Taxonomy" id="256318"/>
    <lineage>
        <taxon>unclassified sequences</taxon>
        <taxon>metagenomes</taxon>
    </lineage>
</organism>
<dbReference type="Pfam" id="PF00144">
    <property type="entry name" value="Beta-lactamase"/>
    <property type="match status" value="1"/>
</dbReference>
<sequence>MRLPRPTALGSTLLAVALVAGGASTAAPAEPAQPGGQRSIEGWPVRTPSSLGLRGGVLEAGAKEARRLDSTCFAVVKDGKLARDWNWQVGRDVPREVFSITKSVASTLVGIAVRDGDLRLDDRVSTYVPQWRGTPSASVTVRNLLSNDSGRYWSLQSDYADLLAARNRTKYAVGLTQQYAPGSAWAYNNAAIQVLEPVLEKATGMGVARFARTRLFEPLGMTHSELITDRSDDAAMVFYGLRTTCLDLARFGSLYLGRGKVDGRRLLDTSYVKRAVGRSSTVHNAAYGYLWWLNRPGRIRGATDPVDAQGQPLRPVTGQLAAYAPANVYAALGFGGQVLLVDPNSRTMVVRLGSPAPAGEEGYGFGNAARVLTRALG</sequence>
<gene>
    <name evidence="3" type="ORF">NOCA150122</name>
</gene>
<evidence type="ECO:0000259" key="2">
    <source>
        <dbReference type="Pfam" id="PF00144"/>
    </source>
</evidence>
<reference evidence="3" key="1">
    <citation type="submission" date="2015-08" db="EMBL/GenBank/DDBJ databases">
        <authorList>
            <person name="Babu N.S."/>
            <person name="Beckwith C.J."/>
            <person name="Beseler K.G."/>
            <person name="Brison A."/>
            <person name="Carone J.V."/>
            <person name="Caskin T.P."/>
            <person name="Diamond M."/>
            <person name="Durham M.E."/>
            <person name="Foxe J.M."/>
            <person name="Go M."/>
            <person name="Henderson B.A."/>
            <person name="Jones I.B."/>
            <person name="McGettigan J.A."/>
            <person name="Micheletti S.J."/>
            <person name="Nasrallah M.E."/>
            <person name="Ortiz D."/>
            <person name="Piller C.R."/>
            <person name="Privatt S.R."/>
            <person name="Schneider S.L."/>
            <person name="Sharp S."/>
            <person name="Smith T.C."/>
            <person name="Stanton J.D."/>
            <person name="Ullery H.E."/>
            <person name="Wilson R.J."/>
            <person name="Serrano M.G."/>
            <person name="Buck G."/>
            <person name="Lee V."/>
            <person name="Wang Y."/>
            <person name="Carvalho R."/>
            <person name="Voegtly L."/>
            <person name="Shi R."/>
            <person name="Duckworth R."/>
            <person name="Johnson A."/>
            <person name="Loviza R."/>
            <person name="Walstead R."/>
            <person name="Shah Z."/>
            <person name="Kiflezghi M."/>
            <person name="Wade K."/>
            <person name="Ball S.L."/>
            <person name="Bradley K.W."/>
            <person name="Asai D.J."/>
            <person name="Bowman C.A."/>
            <person name="Russell D.A."/>
            <person name="Pope W.H."/>
            <person name="Jacobs-Sera D."/>
            <person name="Hendrix R.W."/>
            <person name="Hatfull G.F."/>
        </authorList>
    </citation>
    <scope>NUCLEOTIDE SEQUENCE</scope>
</reference>
<evidence type="ECO:0000313" key="3">
    <source>
        <dbReference type="EMBL" id="CUR61822.1"/>
    </source>
</evidence>
<dbReference type="PANTHER" id="PTHR43283">
    <property type="entry name" value="BETA-LACTAMASE-RELATED"/>
    <property type="match status" value="1"/>
</dbReference>
<accession>A0A2P2CKW9</accession>
<dbReference type="Gene3D" id="3.40.710.10">
    <property type="entry name" value="DD-peptidase/beta-lactamase superfamily"/>
    <property type="match status" value="1"/>
</dbReference>
<dbReference type="SUPFAM" id="SSF56601">
    <property type="entry name" value="beta-lactamase/transpeptidase-like"/>
    <property type="match status" value="1"/>
</dbReference>
<proteinExistence type="predicted"/>
<name>A0A2P2CKW9_9ZZZZ</name>
<protein>
    <submittedName>
        <fullName evidence="3">Putative Beta-lactamase</fullName>
    </submittedName>
</protein>
<dbReference type="EMBL" id="CZKB01000025">
    <property type="protein sequence ID" value="CUR61822.1"/>
    <property type="molecule type" value="Genomic_DNA"/>
</dbReference>
<feature type="compositionally biased region" description="Low complexity" evidence="1">
    <location>
        <begin position="26"/>
        <end position="37"/>
    </location>
</feature>
<evidence type="ECO:0000256" key="1">
    <source>
        <dbReference type="SAM" id="MobiDB-lite"/>
    </source>
</evidence>
<feature type="domain" description="Beta-lactamase-related" evidence="2">
    <location>
        <begin position="65"/>
        <end position="352"/>
    </location>
</feature>
<dbReference type="PANTHER" id="PTHR43283:SF7">
    <property type="entry name" value="BETA-LACTAMASE-RELATED DOMAIN-CONTAINING PROTEIN"/>
    <property type="match status" value="1"/>
</dbReference>
<dbReference type="AlphaFoldDB" id="A0A2P2CKW9"/>
<dbReference type="InterPro" id="IPR050789">
    <property type="entry name" value="Diverse_Enzym_Activities"/>
</dbReference>